<organism evidence="1 2">
    <name type="scientific">Clavibacter michiganensis subsp. michiganensis</name>
    <dbReference type="NCBI Taxonomy" id="33013"/>
    <lineage>
        <taxon>Bacteria</taxon>
        <taxon>Bacillati</taxon>
        <taxon>Actinomycetota</taxon>
        <taxon>Actinomycetes</taxon>
        <taxon>Micrococcales</taxon>
        <taxon>Microbacteriaceae</taxon>
        <taxon>Clavibacter</taxon>
    </lineage>
</organism>
<accession>A0A251XGR1</accession>
<dbReference type="AlphaFoldDB" id="A0A251XGR1"/>
<comment type="caution">
    <text evidence="1">The sequence shown here is derived from an EMBL/GenBank/DDBJ whole genome shotgun (WGS) entry which is preliminary data.</text>
</comment>
<dbReference type="Proteomes" id="UP000195062">
    <property type="component" value="Unassembled WGS sequence"/>
</dbReference>
<name>A0A251XGR1_CLAMM</name>
<dbReference type="RefSeq" id="WP_143761549.1">
    <property type="nucleotide sequence ID" value="NZ_CP076349.1"/>
</dbReference>
<evidence type="ECO:0000313" key="1">
    <source>
        <dbReference type="EMBL" id="OUE01474.1"/>
    </source>
</evidence>
<reference evidence="1 2" key="1">
    <citation type="submission" date="2016-08" db="EMBL/GenBank/DDBJ databases">
        <title>Genome sequence of Clavibacter michiganensis subsp. michiganensis strain CASJ007.</title>
        <authorList>
            <person name="Thapa S.P."/>
            <person name="Coaker G."/>
        </authorList>
    </citation>
    <scope>NUCLEOTIDE SEQUENCE [LARGE SCALE GENOMIC DNA]</scope>
    <source>
        <strain evidence="1">CASJ007</strain>
    </source>
</reference>
<protein>
    <submittedName>
        <fullName evidence="1">Uncharacterized protein</fullName>
    </submittedName>
</protein>
<dbReference type="EMBL" id="MDHH01000003">
    <property type="protein sequence ID" value="OUE01474.1"/>
    <property type="molecule type" value="Genomic_DNA"/>
</dbReference>
<evidence type="ECO:0000313" key="2">
    <source>
        <dbReference type="Proteomes" id="UP000195062"/>
    </source>
</evidence>
<sequence length="262" mass="28988">MSGDLEPWDLSEPTQDAVQSGAFALVQILAPLVPGLGVPVAAAAVIREGANTRRHRKMLTALAAELQQASALLREREGQVENLSAILEDEDSRLIPLIESTFAQMRETAEGHKMNRLRRSLATALLDPESEESDAFVRLVVRYDDLAIYVLRQLEDRHTFPAQEVEKAPERIWQSIEVDWPGHYNPGQIRATATALEADGLLVSKPEHEMVAPADRPGVLQRNESPSVALTITARGQRFLDFLRAGDSRHPETDSATDTRES</sequence>
<gene>
    <name evidence="1" type="ORF">CMMCAS07_14285</name>
</gene>
<proteinExistence type="predicted"/>
<keyword evidence="2" id="KW-1185">Reference proteome</keyword>